<evidence type="ECO:0000313" key="2">
    <source>
        <dbReference type="Proteomes" id="UP000435036"/>
    </source>
</evidence>
<accession>A0A6N8L381</accession>
<dbReference type="RefSeq" id="WP_160368984.1">
    <property type="nucleotide sequence ID" value="NZ_WSQA01000006.1"/>
</dbReference>
<dbReference type="EMBL" id="WSQA01000006">
    <property type="protein sequence ID" value="MVZ62242.1"/>
    <property type="molecule type" value="Genomic_DNA"/>
</dbReference>
<comment type="caution">
    <text evidence="1">The sequence shown here is derived from an EMBL/GenBank/DDBJ whole genome shotgun (WGS) entry which is preliminary data.</text>
</comment>
<name>A0A6N8L381_9SPHI</name>
<evidence type="ECO:0000313" key="1">
    <source>
        <dbReference type="EMBL" id="MVZ62242.1"/>
    </source>
</evidence>
<gene>
    <name evidence="1" type="ORF">GQF63_09440</name>
</gene>
<dbReference type="OrthoDB" id="9811599at2"/>
<dbReference type="Proteomes" id="UP000435036">
    <property type="component" value="Unassembled WGS sequence"/>
</dbReference>
<keyword evidence="2" id="KW-1185">Reference proteome</keyword>
<sequence length="591" mass="67400">MHTFHIPVLGLAFSIDTPLKVAQYGISSVISIVDDELIERMRAYYSQENFLPYFPIAKHSEDFRAKRITAYLNMVQDLVNKQLYYIRNSDWEKDGHALKYFALLPEGRLKNDYQQWRSLPEGKDRDALALAMQMQMKAGDIDVNLMAKVDKLNYSKEGELLAEHFSDASAALRGFAQSKLQSAVVLSAGMNPRLYAYLAEFSAFMPNADGKFEKRITLKVSDFRSALIQAKFLAKKGIWISEYRIESGLNCGGHAFATEGFLLGPILDEFKRNKNQLTEEVFGLYQVALAERNLSMSTCPAVKLTVQGGVGTNGEHQFLIDHYGVDRVGWGSPFLLVPEATTVDDDTLQNLATAQASDFYISNASPLGVPFNSFRKSTAELNRLKRIAEGRPGYPCTKKYLVSSLECGDEPVCTASRQYQQHKIKELDAQQLPEKEYAQAFEKIVEKQCLCEGLATPAYLKYRILKPRERDAVAICPGPNTAYFNKIYSLSEMVDHIYGRLDILKNVERPSFFVNELELYVKHLRTYVHDNLADLDQKKKKYIQKFQAQLLDGISYYRKLQQEVQHSFGESKDLFMEQLRKYELQLEPLRV</sequence>
<dbReference type="AlphaFoldDB" id="A0A6N8L381"/>
<organism evidence="1 2">
    <name type="scientific">Sphingobacterium humi</name>
    <dbReference type="NCBI Taxonomy" id="1796905"/>
    <lineage>
        <taxon>Bacteria</taxon>
        <taxon>Pseudomonadati</taxon>
        <taxon>Bacteroidota</taxon>
        <taxon>Sphingobacteriia</taxon>
        <taxon>Sphingobacteriales</taxon>
        <taxon>Sphingobacteriaceae</taxon>
        <taxon>Sphingobacterium</taxon>
    </lineage>
</organism>
<reference evidence="1 2" key="1">
    <citation type="submission" date="2019-12" db="EMBL/GenBank/DDBJ databases">
        <authorList>
            <person name="Dong K."/>
        </authorList>
    </citation>
    <scope>NUCLEOTIDE SEQUENCE [LARGE SCALE GENOMIC DNA]</scope>
    <source>
        <strain evidence="1 2">JCM 31225</strain>
    </source>
</reference>
<proteinExistence type="predicted"/>
<protein>
    <submittedName>
        <fullName evidence="1">Uncharacterized protein</fullName>
    </submittedName>
</protein>